<dbReference type="InterPro" id="IPR014492">
    <property type="entry name" value="PolyA_polymerase"/>
</dbReference>
<dbReference type="PANTHER" id="PTHR10682:SF10">
    <property type="entry name" value="POLYNUCLEOTIDE ADENYLYLTRANSFERASE"/>
    <property type="match status" value="1"/>
</dbReference>
<feature type="binding site" evidence="13">
    <location>
        <position position="102"/>
    </location>
    <ligand>
        <name>Mg(2+)</name>
        <dbReference type="ChEBI" id="CHEBI:18420"/>
        <label>1</label>
        <note>catalytic</note>
    </ligand>
</feature>
<evidence type="ECO:0000256" key="2">
    <source>
        <dbReference type="ARBA" id="ARBA00004123"/>
    </source>
</evidence>
<dbReference type="SUPFAM" id="SSF55003">
    <property type="entry name" value="PAP/Archaeal CCA-adding enzyme, C-terminal domain"/>
    <property type="match status" value="1"/>
</dbReference>
<evidence type="ECO:0000256" key="9">
    <source>
        <dbReference type="ARBA" id="ARBA00022842"/>
    </source>
</evidence>
<dbReference type="GO" id="GO:0031123">
    <property type="term" value="P:RNA 3'-end processing"/>
    <property type="evidence" value="ECO:0007669"/>
    <property type="project" value="InterPro"/>
</dbReference>
<feature type="binding site" evidence="12">
    <location>
        <position position="221"/>
    </location>
    <ligand>
        <name>ATP</name>
        <dbReference type="ChEBI" id="CHEBI:30616"/>
    </ligand>
</feature>
<dbReference type="GO" id="GO:0003723">
    <property type="term" value="F:RNA binding"/>
    <property type="evidence" value="ECO:0007669"/>
    <property type="project" value="UniProtKB-UniRule"/>
</dbReference>
<evidence type="ECO:0000256" key="12">
    <source>
        <dbReference type="PIRSR" id="PIRSR018425-1"/>
    </source>
</evidence>
<feature type="binding site" evidence="13">
    <location>
        <position position="100"/>
    </location>
    <ligand>
        <name>Mg(2+)</name>
        <dbReference type="ChEBI" id="CHEBI:18420"/>
        <label>2</label>
        <note>catalytic</note>
    </ligand>
</feature>
<dbReference type="Gene3D" id="3.30.70.590">
    <property type="entry name" value="Poly(A) polymerase predicted RNA binding domain"/>
    <property type="match status" value="1"/>
</dbReference>
<evidence type="ECO:0000256" key="4">
    <source>
        <dbReference type="ARBA" id="ARBA00022664"/>
    </source>
</evidence>
<dbReference type="PANTHER" id="PTHR10682">
    <property type="entry name" value="POLY A POLYMERASE"/>
    <property type="match status" value="1"/>
</dbReference>
<feature type="compositionally biased region" description="Basic and acidic residues" evidence="14">
    <location>
        <begin position="445"/>
        <end position="458"/>
    </location>
</feature>
<keyword evidence="5 11" id="KW-0808">Transferase</keyword>
<evidence type="ECO:0000256" key="13">
    <source>
        <dbReference type="PIRSR" id="PIRSR018425-2"/>
    </source>
</evidence>
<comment type="cofactor">
    <cofactor evidence="1">
        <name>Mn(2+)</name>
        <dbReference type="ChEBI" id="CHEBI:29035"/>
    </cofactor>
</comment>
<evidence type="ECO:0000259" key="17">
    <source>
        <dbReference type="Pfam" id="PF20750"/>
    </source>
</evidence>
<dbReference type="GO" id="GO:0006397">
    <property type="term" value="P:mRNA processing"/>
    <property type="evidence" value="ECO:0007669"/>
    <property type="project" value="UniProtKB-KW"/>
</dbReference>
<keyword evidence="8 11" id="KW-0067">ATP-binding</keyword>
<dbReference type="EMBL" id="KQ964245">
    <property type="protein sequence ID" value="KXJ97723.1"/>
    <property type="molecule type" value="Genomic_DNA"/>
</dbReference>
<feature type="binding site" evidence="12">
    <location>
        <begin position="239"/>
        <end position="240"/>
    </location>
    <ligand>
        <name>ATP</name>
        <dbReference type="ChEBI" id="CHEBI:30616"/>
    </ligand>
</feature>
<dbReference type="GO" id="GO:1990817">
    <property type="term" value="F:poly(A) RNA polymerase activity"/>
    <property type="evidence" value="ECO:0007669"/>
    <property type="project" value="UniProtKB-UniRule"/>
</dbReference>
<evidence type="ECO:0000256" key="7">
    <source>
        <dbReference type="ARBA" id="ARBA00022741"/>
    </source>
</evidence>
<accession>A0A136JKQ4</accession>
<evidence type="ECO:0000256" key="10">
    <source>
        <dbReference type="ARBA" id="ARBA00023242"/>
    </source>
</evidence>
<dbReference type="FunFam" id="3.30.460.10:FF:000002">
    <property type="entry name" value="Poly(A) polymerase alpha, putative"/>
    <property type="match status" value="1"/>
</dbReference>
<evidence type="ECO:0000313" key="19">
    <source>
        <dbReference type="Proteomes" id="UP000070501"/>
    </source>
</evidence>
<dbReference type="InterPro" id="IPR007010">
    <property type="entry name" value="PolA_pol_RNA-bd_dom"/>
</dbReference>
<evidence type="ECO:0000259" key="16">
    <source>
        <dbReference type="Pfam" id="PF04928"/>
    </source>
</evidence>
<dbReference type="GO" id="GO:0005634">
    <property type="term" value="C:nucleus"/>
    <property type="evidence" value="ECO:0007669"/>
    <property type="project" value="UniProtKB-SubCell"/>
</dbReference>
<evidence type="ECO:0000256" key="5">
    <source>
        <dbReference type="ARBA" id="ARBA00022679"/>
    </source>
</evidence>
<comment type="catalytic activity">
    <reaction evidence="11">
        <text>RNA(n) + ATP = RNA(n)-3'-adenine ribonucleotide + diphosphate</text>
        <dbReference type="Rhea" id="RHEA:11332"/>
        <dbReference type="Rhea" id="RHEA-COMP:14527"/>
        <dbReference type="Rhea" id="RHEA-COMP:17347"/>
        <dbReference type="ChEBI" id="CHEBI:30616"/>
        <dbReference type="ChEBI" id="CHEBI:33019"/>
        <dbReference type="ChEBI" id="CHEBI:140395"/>
        <dbReference type="ChEBI" id="CHEBI:173115"/>
        <dbReference type="EC" id="2.7.7.19"/>
    </reaction>
</comment>
<feature type="binding site" evidence="12">
    <location>
        <position position="157"/>
    </location>
    <ligand>
        <name>ATP</name>
        <dbReference type="ChEBI" id="CHEBI:30616"/>
    </ligand>
</feature>
<keyword evidence="6 13" id="KW-0479">Metal-binding</keyword>
<dbReference type="InterPro" id="IPR043519">
    <property type="entry name" value="NT_sf"/>
</dbReference>
<dbReference type="EC" id="2.7.7.19" evidence="11"/>
<dbReference type="Pfam" id="PF04926">
    <property type="entry name" value="PAP_RNA-bind"/>
    <property type="match status" value="1"/>
</dbReference>
<evidence type="ECO:0000256" key="11">
    <source>
        <dbReference type="PIRNR" id="PIRNR018425"/>
    </source>
</evidence>
<dbReference type="InterPro" id="IPR011068">
    <property type="entry name" value="NuclTrfase_I-like_C"/>
</dbReference>
<organism evidence="18 19">
    <name type="scientific">Microdochium bolleyi</name>
    <dbReference type="NCBI Taxonomy" id="196109"/>
    <lineage>
        <taxon>Eukaryota</taxon>
        <taxon>Fungi</taxon>
        <taxon>Dikarya</taxon>
        <taxon>Ascomycota</taxon>
        <taxon>Pezizomycotina</taxon>
        <taxon>Sordariomycetes</taxon>
        <taxon>Xylariomycetidae</taxon>
        <taxon>Xylariales</taxon>
        <taxon>Microdochiaceae</taxon>
        <taxon>Microdochium</taxon>
    </lineage>
</organism>
<dbReference type="InParanoid" id="A0A136JKQ4"/>
<feature type="binding site" evidence="12">
    <location>
        <position position="230"/>
    </location>
    <ligand>
        <name>ATP</name>
        <dbReference type="ChEBI" id="CHEBI:30616"/>
    </ligand>
</feature>
<feature type="binding site" evidence="13">
    <location>
        <position position="102"/>
    </location>
    <ligand>
        <name>Mg(2+)</name>
        <dbReference type="ChEBI" id="CHEBI:18420"/>
        <label>2</label>
        <note>catalytic</note>
    </ligand>
</feature>
<dbReference type="InterPro" id="IPR048840">
    <property type="entry name" value="PolA_pol_NTPase"/>
</dbReference>
<dbReference type="FunCoup" id="A0A136JKQ4">
    <property type="interactions" value="947"/>
</dbReference>
<comment type="similarity">
    <text evidence="3 11">Belongs to the poly(A) polymerase family.</text>
</comment>
<proteinExistence type="inferred from homology"/>
<gene>
    <name evidence="18" type="ORF">Micbo1qcDRAFT_200374</name>
</gene>
<evidence type="ECO:0000256" key="1">
    <source>
        <dbReference type="ARBA" id="ARBA00001936"/>
    </source>
</evidence>
<keyword evidence="19" id="KW-1185">Reference proteome</keyword>
<keyword evidence="10 11" id="KW-0539">Nucleus</keyword>
<feature type="binding site" evidence="13">
    <location>
        <position position="100"/>
    </location>
    <ligand>
        <name>Mg(2+)</name>
        <dbReference type="ChEBI" id="CHEBI:18420"/>
        <label>1</label>
        <note>catalytic</note>
    </ligand>
</feature>
<keyword evidence="9 13" id="KW-0460">Magnesium</keyword>
<dbReference type="GO" id="GO:0046872">
    <property type="term" value="F:metal ion binding"/>
    <property type="evidence" value="ECO:0007669"/>
    <property type="project" value="UniProtKB-KW"/>
</dbReference>
<feature type="binding site" evidence="13">
    <location>
        <position position="157"/>
    </location>
    <ligand>
        <name>Mg(2+)</name>
        <dbReference type="ChEBI" id="CHEBI:18420"/>
        <label>2</label>
        <note>catalytic</note>
    </ligand>
</feature>
<protein>
    <recommendedName>
        <fullName evidence="11">Poly(A) polymerase</fullName>
        <ecNumber evidence="11">2.7.7.19</ecNumber>
    </recommendedName>
</protein>
<comment type="cofactor">
    <cofactor evidence="13">
        <name>Mg(2+)</name>
        <dbReference type="ChEBI" id="CHEBI:18420"/>
    </cofactor>
    <text evidence="13">Binds 2 magnesium ions. Also active with manganese.</text>
</comment>
<dbReference type="OrthoDB" id="412748at2759"/>
<evidence type="ECO:0000259" key="15">
    <source>
        <dbReference type="Pfam" id="PF04926"/>
    </source>
</evidence>
<evidence type="ECO:0000256" key="8">
    <source>
        <dbReference type="ARBA" id="ARBA00022840"/>
    </source>
</evidence>
<feature type="region of interest" description="Disordered" evidence="14">
    <location>
        <begin position="591"/>
        <end position="645"/>
    </location>
</feature>
<dbReference type="Gene3D" id="1.10.1410.10">
    <property type="match status" value="1"/>
</dbReference>
<dbReference type="GO" id="GO:0005524">
    <property type="term" value="F:ATP binding"/>
    <property type="evidence" value="ECO:0007669"/>
    <property type="project" value="UniProtKB-UniRule"/>
</dbReference>
<sequence>MDTSQWGLTPPISVTLPTSAETQASNALFEELKRQNQFEPASEDAKRKKIIKHLESIGDEFVRRIARNKEPHNQVLIRDARCEIFTYGSYLLGVYGPGSDIDTLVAAPKYVSREDYFEIFPALIEEMAPKGAITDLTPVEDAFVPIIKFEYWGISIDLIFSRIATLTQFPPHGQLKLTDNSYLRGLDDRELRSLNGNRVTQEILNLVPEKSTFRLALRAIKLWAQRRAIYANIIGFPGGVVWAMLVARVCQLYPKATAATIVSKFFLIIRNWRWPQPVQLKDPDKPPLNLRVWNPKLYKGDSFNIMPVITPAYPQMCATFNITQSAFQIIQRELSRGGEIADRIMAGKVGWKEMFVKHSFFTNDHKYYLAVIATGLSKDAHKIWSGFVESKVRILVGDVERHQSIAIARPFNKGYDRRHKVKSEDEKQSVIDGSFAFLTQDEQPAEVKENSTAEKSEPHSSGVITSENGISSVAEATVKHENGFSVPGIKNELSVSNSFNMVDVPMQPDESKEEVKEEATEEPAGLITCETIIYNTTYYVGLELAEGAKSLDLSWQVNNFKHLCCEWEKYKKTPGLFLSIQHVKNTNLPNDVFEAGETKPTRPLKKQAANGGAATNLKKRAAPPDGTAPPPKRPTNGQTGVAAAG</sequence>
<evidence type="ECO:0000256" key="6">
    <source>
        <dbReference type="ARBA" id="ARBA00022723"/>
    </source>
</evidence>
<keyword evidence="4 11" id="KW-0507">mRNA processing</keyword>
<keyword evidence="7 11" id="KW-0547">Nucleotide-binding</keyword>
<dbReference type="InterPro" id="IPR007012">
    <property type="entry name" value="PolA_pol_cen_dom"/>
</dbReference>
<feature type="binding site" evidence="12">
    <location>
        <begin position="100"/>
        <end position="102"/>
    </location>
    <ligand>
        <name>ATP</name>
        <dbReference type="ChEBI" id="CHEBI:30616"/>
    </ligand>
</feature>
<dbReference type="Pfam" id="PF04928">
    <property type="entry name" value="PAP_central"/>
    <property type="match status" value="1"/>
</dbReference>
<name>A0A136JKQ4_9PEZI</name>
<comment type="function">
    <text evidence="11">Polymerase that creates the 3'-poly(A) tail of mRNA's.</text>
</comment>
<dbReference type="SUPFAM" id="SSF81631">
    <property type="entry name" value="PAP/OAS1 substrate-binding domain"/>
    <property type="match status" value="1"/>
</dbReference>
<comment type="subcellular location">
    <subcellularLocation>
        <location evidence="2 11">Nucleus</location>
    </subcellularLocation>
</comment>
<reference evidence="19" key="1">
    <citation type="submission" date="2016-02" db="EMBL/GenBank/DDBJ databases">
        <title>Draft genome sequence of Microdochium bolleyi, a fungal endophyte of beachgrass.</title>
        <authorList>
            <consortium name="DOE Joint Genome Institute"/>
            <person name="David A.S."/>
            <person name="May G."/>
            <person name="Haridas S."/>
            <person name="Lim J."/>
            <person name="Wang M."/>
            <person name="Labutti K."/>
            <person name="Lipzen A."/>
            <person name="Barry K."/>
            <person name="Grigoriev I.V."/>
        </authorList>
    </citation>
    <scope>NUCLEOTIDE SEQUENCE [LARGE SCALE GENOMIC DNA]</scope>
    <source>
        <strain evidence="19">J235TASD1</strain>
    </source>
</reference>
<dbReference type="PIRSF" id="PIRSF018425">
    <property type="entry name" value="PolyA_polymerase"/>
    <property type="match status" value="1"/>
</dbReference>
<dbReference type="CDD" id="cd05402">
    <property type="entry name" value="NT_PAP_TUTase"/>
    <property type="match status" value="1"/>
</dbReference>
<feature type="domain" description="Poly(A) polymerase central" evidence="16">
    <location>
        <begin position="212"/>
        <end position="356"/>
    </location>
</feature>
<feature type="region of interest" description="Disordered" evidence="14">
    <location>
        <begin position="442"/>
        <end position="465"/>
    </location>
</feature>
<dbReference type="FunFam" id="1.10.1410.10:FF:000001">
    <property type="entry name" value="Putative poly(A) polymerase gamma"/>
    <property type="match status" value="1"/>
</dbReference>
<dbReference type="SUPFAM" id="SSF81301">
    <property type="entry name" value="Nucleotidyltransferase"/>
    <property type="match status" value="1"/>
</dbReference>
<evidence type="ECO:0000256" key="14">
    <source>
        <dbReference type="SAM" id="MobiDB-lite"/>
    </source>
</evidence>
<dbReference type="AlphaFoldDB" id="A0A136JKQ4"/>
<dbReference type="Gene3D" id="3.30.460.10">
    <property type="entry name" value="Beta Polymerase, domain 2"/>
    <property type="match status" value="1"/>
</dbReference>
<dbReference type="STRING" id="196109.A0A136JKQ4"/>
<feature type="domain" description="Poly(A) polymerase RNA-binding" evidence="15">
    <location>
        <begin position="359"/>
        <end position="601"/>
    </location>
</feature>
<evidence type="ECO:0000313" key="18">
    <source>
        <dbReference type="EMBL" id="KXJ97723.1"/>
    </source>
</evidence>
<feature type="domain" description="Poly(A) polymerase nucleotidyltransferase" evidence="17">
    <location>
        <begin position="7"/>
        <end position="207"/>
    </location>
</feature>
<dbReference type="Pfam" id="PF20750">
    <property type="entry name" value="PAP_NTPase"/>
    <property type="match status" value="1"/>
</dbReference>
<dbReference type="Proteomes" id="UP000070501">
    <property type="component" value="Unassembled WGS sequence"/>
</dbReference>
<evidence type="ECO:0000256" key="3">
    <source>
        <dbReference type="ARBA" id="ARBA00010912"/>
    </source>
</evidence>